<name>L1IE53_GUITC</name>
<reference evidence="1 3" key="1">
    <citation type="journal article" date="2012" name="Nature">
        <title>Algal genomes reveal evolutionary mosaicism and the fate of nucleomorphs.</title>
        <authorList>
            <consortium name="DOE Joint Genome Institute"/>
            <person name="Curtis B.A."/>
            <person name="Tanifuji G."/>
            <person name="Burki F."/>
            <person name="Gruber A."/>
            <person name="Irimia M."/>
            <person name="Maruyama S."/>
            <person name="Arias M.C."/>
            <person name="Ball S.G."/>
            <person name="Gile G.H."/>
            <person name="Hirakawa Y."/>
            <person name="Hopkins J.F."/>
            <person name="Kuo A."/>
            <person name="Rensing S.A."/>
            <person name="Schmutz J."/>
            <person name="Symeonidi A."/>
            <person name="Elias M."/>
            <person name="Eveleigh R.J."/>
            <person name="Herman E.K."/>
            <person name="Klute M.J."/>
            <person name="Nakayama T."/>
            <person name="Obornik M."/>
            <person name="Reyes-Prieto A."/>
            <person name="Armbrust E.V."/>
            <person name="Aves S.J."/>
            <person name="Beiko R.G."/>
            <person name="Coutinho P."/>
            <person name="Dacks J.B."/>
            <person name="Durnford D.G."/>
            <person name="Fast N.M."/>
            <person name="Green B.R."/>
            <person name="Grisdale C.J."/>
            <person name="Hempel F."/>
            <person name="Henrissat B."/>
            <person name="Hoppner M.P."/>
            <person name="Ishida K."/>
            <person name="Kim E."/>
            <person name="Koreny L."/>
            <person name="Kroth P.G."/>
            <person name="Liu Y."/>
            <person name="Malik S.B."/>
            <person name="Maier U.G."/>
            <person name="McRose D."/>
            <person name="Mock T."/>
            <person name="Neilson J.A."/>
            <person name="Onodera N.T."/>
            <person name="Poole A.M."/>
            <person name="Pritham E.J."/>
            <person name="Richards T.A."/>
            <person name="Rocap G."/>
            <person name="Roy S.W."/>
            <person name="Sarai C."/>
            <person name="Schaack S."/>
            <person name="Shirato S."/>
            <person name="Slamovits C.H."/>
            <person name="Spencer D.F."/>
            <person name="Suzuki S."/>
            <person name="Worden A.Z."/>
            <person name="Zauner S."/>
            <person name="Barry K."/>
            <person name="Bell C."/>
            <person name="Bharti A.K."/>
            <person name="Crow J.A."/>
            <person name="Grimwood J."/>
            <person name="Kramer R."/>
            <person name="Lindquist E."/>
            <person name="Lucas S."/>
            <person name="Salamov A."/>
            <person name="McFadden G.I."/>
            <person name="Lane C.E."/>
            <person name="Keeling P.J."/>
            <person name="Gray M.W."/>
            <person name="Grigoriev I.V."/>
            <person name="Archibald J.M."/>
        </authorList>
    </citation>
    <scope>NUCLEOTIDE SEQUENCE</scope>
    <source>
        <strain evidence="1 3">CCMP2712</strain>
    </source>
</reference>
<evidence type="ECO:0000313" key="3">
    <source>
        <dbReference type="Proteomes" id="UP000011087"/>
    </source>
</evidence>
<dbReference type="PaxDb" id="55529-EKX34184"/>
<dbReference type="RefSeq" id="XP_005821164.1">
    <property type="nucleotide sequence ID" value="XM_005821107.1"/>
</dbReference>
<evidence type="ECO:0000313" key="2">
    <source>
        <dbReference type="EnsemblProtists" id="EKX34184"/>
    </source>
</evidence>
<dbReference type="EMBL" id="JH993116">
    <property type="protein sequence ID" value="EKX34184.1"/>
    <property type="molecule type" value="Genomic_DNA"/>
</dbReference>
<gene>
    <name evidence="1" type="ORF">GUITHDRAFT_119602</name>
</gene>
<reference evidence="3" key="2">
    <citation type="submission" date="2012-11" db="EMBL/GenBank/DDBJ databases">
        <authorList>
            <person name="Kuo A."/>
            <person name="Curtis B.A."/>
            <person name="Tanifuji G."/>
            <person name="Burki F."/>
            <person name="Gruber A."/>
            <person name="Irimia M."/>
            <person name="Maruyama S."/>
            <person name="Arias M.C."/>
            <person name="Ball S.G."/>
            <person name="Gile G.H."/>
            <person name="Hirakawa Y."/>
            <person name="Hopkins J.F."/>
            <person name="Rensing S.A."/>
            <person name="Schmutz J."/>
            <person name="Symeonidi A."/>
            <person name="Elias M."/>
            <person name="Eveleigh R.J."/>
            <person name="Herman E.K."/>
            <person name="Klute M.J."/>
            <person name="Nakayama T."/>
            <person name="Obornik M."/>
            <person name="Reyes-Prieto A."/>
            <person name="Armbrust E.V."/>
            <person name="Aves S.J."/>
            <person name="Beiko R.G."/>
            <person name="Coutinho P."/>
            <person name="Dacks J.B."/>
            <person name="Durnford D.G."/>
            <person name="Fast N.M."/>
            <person name="Green B.R."/>
            <person name="Grisdale C."/>
            <person name="Hempe F."/>
            <person name="Henrissat B."/>
            <person name="Hoppner M.P."/>
            <person name="Ishida K.-I."/>
            <person name="Kim E."/>
            <person name="Koreny L."/>
            <person name="Kroth P.G."/>
            <person name="Liu Y."/>
            <person name="Malik S.-B."/>
            <person name="Maier U.G."/>
            <person name="McRose D."/>
            <person name="Mock T."/>
            <person name="Neilson J.A."/>
            <person name="Onodera N.T."/>
            <person name="Poole A.M."/>
            <person name="Pritham E.J."/>
            <person name="Richards T.A."/>
            <person name="Rocap G."/>
            <person name="Roy S.W."/>
            <person name="Sarai C."/>
            <person name="Schaack S."/>
            <person name="Shirato S."/>
            <person name="Slamovits C.H."/>
            <person name="Spencer D.F."/>
            <person name="Suzuki S."/>
            <person name="Worden A.Z."/>
            <person name="Zauner S."/>
            <person name="Barry K."/>
            <person name="Bell C."/>
            <person name="Bharti A.K."/>
            <person name="Crow J.A."/>
            <person name="Grimwood J."/>
            <person name="Kramer R."/>
            <person name="Lindquist E."/>
            <person name="Lucas S."/>
            <person name="Salamov A."/>
            <person name="McFadden G.I."/>
            <person name="Lane C.E."/>
            <person name="Keeling P.J."/>
            <person name="Gray M.W."/>
            <person name="Grigoriev I.V."/>
            <person name="Archibald J.M."/>
        </authorList>
    </citation>
    <scope>NUCLEOTIDE SEQUENCE</scope>
    <source>
        <strain evidence="3">CCMP2712</strain>
    </source>
</reference>
<reference evidence="2" key="3">
    <citation type="submission" date="2016-03" db="UniProtKB">
        <authorList>
            <consortium name="EnsemblProtists"/>
        </authorList>
    </citation>
    <scope>IDENTIFICATION</scope>
</reference>
<sequence length="159" mass="17718">MQNPVFAIAEARHDALLHQLPHPNTSGNISSWQVPLQARLATVNAVTHPGAFIPPHHVPQASLPVQHVATMPQGFVYPVQQTAPGVMYHVPPQVVQHPAMHQYVEVAKTEAFHDIMQHQLHNRLVTHHPHPFTTQQKLALRHEELTIGISSMFEIDAGN</sequence>
<keyword evidence="3" id="KW-1185">Reference proteome</keyword>
<dbReference type="HOGENOM" id="CLU_1869058_0_0_1"/>
<evidence type="ECO:0000313" key="1">
    <source>
        <dbReference type="EMBL" id="EKX34184.1"/>
    </source>
</evidence>
<organism evidence="1">
    <name type="scientific">Guillardia theta (strain CCMP2712)</name>
    <name type="common">Cryptophyte</name>
    <dbReference type="NCBI Taxonomy" id="905079"/>
    <lineage>
        <taxon>Eukaryota</taxon>
        <taxon>Cryptophyceae</taxon>
        <taxon>Pyrenomonadales</taxon>
        <taxon>Geminigeraceae</taxon>
        <taxon>Guillardia</taxon>
    </lineage>
</organism>
<dbReference type="KEGG" id="gtt:GUITHDRAFT_119602"/>
<dbReference type="GeneID" id="17290935"/>
<dbReference type="AlphaFoldDB" id="L1IE53"/>
<protein>
    <submittedName>
        <fullName evidence="1 2">Uncharacterized protein</fullName>
    </submittedName>
</protein>
<accession>L1IE53</accession>
<dbReference type="Proteomes" id="UP000011087">
    <property type="component" value="Unassembled WGS sequence"/>
</dbReference>
<proteinExistence type="predicted"/>
<dbReference type="EnsemblProtists" id="EKX34184">
    <property type="protein sequence ID" value="EKX34184"/>
    <property type="gene ID" value="GUITHDRAFT_119602"/>
</dbReference>